<dbReference type="InterPro" id="IPR015815">
    <property type="entry name" value="HIBADH-related"/>
</dbReference>
<dbReference type="NCBIfam" id="TIGR01692">
    <property type="entry name" value="HIBADH"/>
    <property type="match status" value="1"/>
</dbReference>
<dbReference type="InterPro" id="IPR011548">
    <property type="entry name" value="HIBADH"/>
</dbReference>
<dbReference type="InterPro" id="IPR002204">
    <property type="entry name" value="3-OH-isobutyrate_DH-rel_CS"/>
</dbReference>
<dbReference type="GO" id="GO:0050661">
    <property type="term" value="F:NADP binding"/>
    <property type="evidence" value="ECO:0007669"/>
    <property type="project" value="InterPro"/>
</dbReference>
<comment type="similarity">
    <text evidence="1 6">Belongs to the HIBADH-related family.</text>
</comment>
<dbReference type="KEGG" id="cbd:CBUD_1148"/>
<dbReference type="HOGENOM" id="CLU_035117_6_0_6"/>
<dbReference type="GO" id="GO:0006574">
    <property type="term" value="P:L-valine catabolic process"/>
    <property type="evidence" value="ECO:0007669"/>
    <property type="project" value="UniProtKB-UniPathway"/>
</dbReference>
<reference evidence="9 10" key="1">
    <citation type="journal article" date="2009" name="Infect. Immun.">
        <title>Comparative genomics reveal extensive transposon-mediated genomic plasticity and diversity among potential effector proteins within the genus Coxiella.</title>
        <authorList>
            <person name="Beare P.A."/>
            <person name="Unsworth N."/>
            <person name="Andoh M."/>
            <person name="Voth D.E."/>
            <person name="Omsland A."/>
            <person name="Gilk S.D."/>
            <person name="Williams K.P."/>
            <person name="Sobral B.W."/>
            <person name="Kupko J.J.III."/>
            <person name="Porcella S.F."/>
            <person name="Samuel J.E."/>
            <person name="Heinzen R.A."/>
        </authorList>
    </citation>
    <scope>NUCLEOTIDE SEQUENCE [LARGE SCALE GENOMIC DNA]</scope>
    <source>
        <strain evidence="9 10">Dugway 5J108-111</strain>
    </source>
</reference>
<evidence type="ECO:0000313" key="9">
    <source>
        <dbReference type="EMBL" id="ABS77466.1"/>
    </source>
</evidence>
<organism evidence="9 10">
    <name type="scientific">Coxiella burnetii (strain Dugway 5J108-111)</name>
    <dbReference type="NCBI Taxonomy" id="434922"/>
    <lineage>
        <taxon>Bacteria</taxon>
        <taxon>Pseudomonadati</taxon>
        <taxon>Pseudomonadota</taxon>
        <taxon>Gammaproteobacteria</taxon>
        <taxon>Legionellales</taxon>
        <taxon>Coxiellaceae</taxon>
        <taxon>Coxiella</taxon>
    </lineage>
</organism>
<evidence type="ECO:0000259" key="8">
    <source>
        <dbReference type="Pfam" id="PF14833"/>
    </source>
</evidence>
<dbReference type="PROSITE" id="PS00895">
    <property type="entry name" value="3_HYDROXYISOBUT_DH"/>
    <property type="match status" value="1"/>
</dbReference>
<evidence type="ECO:0000256" key="1">
    <source>
        <dbReference type="ARBA" id="ARBA00009080"/>
    </source>
</evidence>
<dbReference type="PIRSF" id="PIRSF000103">
    <property type="entry name" value="HIBADH"/>
    <property type="match status" value="1"/>
</dbReference>
<dbReference type="PANTHER" id="PTHR22981">
    <property type="entry name" value="3-HYDROXYISOBUTYRATE DEHYDROGENASE-RELATED"/>
    <property type="match status" value="1"/>
</dbReference>
<evidence type="ECO:0000256" key="4">
    <source>
        <dbReference type="ARBA" id="ARBA00023027"/>
    </source>
</evidence>
<keyword evidence="3 6" id="KW-0560">Oxidoreductase</keyword>
<gene>
    <name evidence="9" type="primary">mmsB</name>
    <name evidence="9" type="ordered locus">CBUD_1148</name>
</gene>
<dbReference type="Pfam" id="PF03446">
    <property type="entry name" value="NAD_binding_2"/>
    <property type="match status" value="1"/>
</dbReference>
<evidence type="ECO:0000313" key="10">
    <source>
        <dbReference type="Proteomes" id="UP000008555"/>
    </source>
</evidence>
<evidence type="ECO:0000259" key="7">
    <source>
        <dbReference type="Pfam" id="PF03446"/>
    </source>
</evidence>
<dbReference type="Gene3D" id="1.10.1040.10">
    <property type="entry name" value="N-(1-d-carboxylethyl)-l-norvaline Dehydrogenase, domain 2"/>
    <property type="match status" value="1"/>
</dbReference>
<keyword evidence="2 6" id="KW-0101">Branched-chain amino acid catabolism</keyword>
<dbReference type="AlphaFoldDB" id="A9KCL7"/>
<dbReference type="InterPro" id="IPR006115">
    <property type="entry name" value="6PGDH_NADP-bd"/>
</dbReference>
<dbReference type="InterPro" id="IPR036291">
    <property type="entry name" value="NAD(P)-bd_dom_sf"/>
</dbReference>
<dbReference type="SUPFAM" id="SSF51735">
    <property type="entry name" value="NAD(P)-binding Rossmann-fold domains"/>
    <property type="match status" value="1"/>
</dbReference>
<dbReference type="FunFam" id="3.40.50.720:FF:000071">
    <property type="entry name" value="2-hydroxy-3-oxopropionate reductase"/>
    <property type="match status" value="1"/>
</dbReference>
<evidence type="ECO:0000256" key="6">
    <source>
        <dbReference type="RuleBase" id="RU910714"/>
    </source>
</evidence>
<feature type="domain" description="3-hydroxyisobutyrate dehydrogenase-like NAD-binding" evidence="8">
    <location>
        <begin position="165"/>
        <end position="292"/>
    </location>
</feature>
<evidence type="ECO:0000256" key="2">
    <source>
        <dbReference type="ARBA" id="ARBA00022456"/>
    </source>
</evidence>
<name>A9KCL7_COXBN</name>
<proteinExistence type="inferred from homology"/>
<keyword evidence="4 6" id="KW-0520">NAD</keyword>
<protein>
    <recommendedName>
        <fullName evidence="6">3-hydroxyisobutyrate dehydrogenase</fullName>
        <shortName evidence="6">HIBADH</shortName>
        <ecNumber evidence="6">1.1.1.31</ecNumber>
    </recommendedName>
</protein>
<comment type="pathway">
    <text evidence="6">Amino-acid degradation; L-valine degradation.</text>
</comment>
<dbReference type="Pfam" id="PF14833">
    <property type="entry name" value="NAD_binding_11"/>
    <property type="match status" value="1"/>
</dbReference>
<accession>A9KCL7</accession>
<feature type="active site" evidence="5">
    <location>
        <position position="171"/>
    </location>
</feature>
<evidence type="ECO:0000256" key="5">
    <source>
        <dbReference type="PIRSR" id="PIRSR000103-1"/>
    </source>
</evidence>
<dbReference type="RefSeq" id="WP_010957895.1">
    <property type="nucleotide sequence ID" value="NC_009727.1"/>
</dbReference>
<dbReference type="Gene3D" id="3.40.50.720">
    <property type="entry name" value="NAD(P)-binding Rossmann-like Domain"/>
    <property type="match status" value="1"/>
</dbReference>
<dbReference type="InterPro" id="IPR013328">
    <property type="entry name" value="6PGD_dom2"/>
</dbReference>
<dbReference type="InterPro" id="IPR029154">
    <property type="entry name" value="HIBADH-like_NADP-bd"/>
</dbReference>
<evidence type="ECO:0000256" key="3">
    <source>
        <dbReference type="ARBA" id="ARBA00023002"/>
    </source>
</evidence>
<dbReference type="FunFam" id="1.10.1040.10:FF:000006">
    <property type="entry name" value="3-hydroxyisobutyrate dehydrogenase"/>
    <property type="match status" value="1"/>
</dbReference>
<feature type="domain" description="6-phosphogluconate dehydrogenase NADP-binding" evidence="7">
    <location>
        <begin position="3"/>
        <end position="162"/>
    </location>
</feature>
<dbReference type="PANTHER" id="PTHR22981:SF7">
    <property type="entry name" value="3-HYDROXYISOBUTYRATE DEHYDROGENASE, MITOCHONDRIAL"/>
    <property type="match status" value="1"/>
</dbReference>
<dbReference type="GO" id="GO:0008442">
    <property type="term" value="F:3-hydroxyisobutyrate dehydrogenase activity"/>
    <property type="evidence" value="ECO:0007669"/>
    <property type="project" value="UniProtKB-EC"/>
</dbReference>
<dbReference type="EMBL" id="CP000733">
    <property type="protein sequence ID" value="ABS77466.1"/>
    <property type="molecule type" value="Genomic_DNA"/>
</dbReference>
<dbReference type="Proteomes" id="UP000008555">
    <property type="component" value="Chromosome"/>
</dbReference>
<comment type="catalytic activity">
    <reaction evidence="6">
        <text>3-hydroxy-2-methylpropanoate + NAD(+) = 2-methyl-3-oxopropanoate + NADH + H(+)</text>
        <dbReference type="Rhea" id="RHEA:17681"/>
        <dbReference type="ChEBI" id="CHEBI:11805"/>
        <dbReference type="ChEBI" id="CHEBI:15378"/>
        <dbReference type="ChEBI" id="CHEBI:57540"/>
        <dbReference type="ChEBI" id="CHEBI:57700"/>
        <dbReference type="ChEBI" id="CHEBI:57945"/>
        <dbReference type="EC" id="1.1.1.31"/>
    </reaction>
</comment>
<dbReference type="SUPFAM" id="SSF48179">
    <property type="entry name" value="6-phosphogluconate dehydrogenase C-terminal domain-like"/>
    <property type="match status" value="1"/>
</dbReference>
<dbReference type="GO" id="GO:0051287">
    <property type="term" value="F:NAD binding"/>
    <property type="evidence" value="ECO:0007669"/>
    <property type="project" value="InterPro"/>
</dbReference>
<dbReference type="EC" id="1.1.1.31" evidence="6"/>
<dbReference type="InterPro" id="IPR008927">
    <property type="entry name" value="6-PGluconate_DH-like_C_sf"/>
</dbReference>
<dbReference type="UniPathway" id="UPA00362"/>
<sequence>MTTIGFIGLGHMGQPMVNNLIKNNCLVKVYDVIDEAVEKAVKTGATAAASPAEVAEEADVVFTMLQTSDQVRNCCLSAKGIFATINRQAIYIDSSSIDIEGSRELHKEAKKRGISMLDAPVSGGVAAAEAAGLTFMVGGEKEDFERAKRVLGILGKKIIYAGSDGAGAAAKICNNMLLGISMIAVSEAFVLADKLGLDPQKLFEISSNASGECWSLTHYCPWPGILKDVPSSHEYKPGFTAKMMLKDLNLSQAAASDAKANTPLGKRATELYQQFVDSDHGEVDFSAIINLLKDKSQ</sequence>